<evidence type="ECO:0000313" key="7">
    <source>
        <dbReference type="EMBL" id="MDT0487951.1"/>
    </source>
</evidence>
<organism evidence="7 8">
    <name type="scientific">Streptomyces doebereineriae</name>
    <dbReference type="NCBI Taxonomy" id="3075528"/>
    <lineage>
        <taxon>Bacteria</taxon>
        <taxon>Bacillati</taxon>
        <taxon>Actinomycetota</taxon>
        <taxon>Actinomycetes</taxon>
        <taxon>Kitasatosporales</taxon>
        <taxon>Streptomycetaceae</taxon>
        <taxon>Streptomyces</taxon>
    </lineage>
</organism>
<dbReference type="Gene3D" id="1.10.357.10">
    <property type="entry name" value="Tetracycline Repressor, domain 2"/>
    <property type="match status" value="1"/>
</dbReference>
<proteinExistence type="predicted"/>
<keyword evidence="3 5" id="KW-0238">DNA-binding</keyword>
<dbReference type="InterPro" id="IPR050109">
    <property type="entry name" value="HTH-type_TetR-like_transc_reg"/>
</dbReference>
<keyword evidence="8" id="KW-1185">Reference proteome</keyword>
<dbReference type="Pfam" id="PF13977">
    <property type="entry name" value="TetR_C_6"/>
    <property type="match status" value="1"/>
</dbReference>
<keyword evidence="1" id="KW-0678">Repressor</keyword>
<evidence type="ECO:0000259" key="6">
    <source>
        <dbReference type="PROSITE" id="PS50977"/>
    </source>
</evidence>
<evidence type="ECO:0000256" key="3">
    <source>
        <dbReference type="ARBA" id="ARBA00023125"/>
    </source>
</evidence>
<dbReference type="PANTHER" id="PTHR30055">
    <property type="entry name" value="HTH-TYPE TRANSCRIPTIONAL REGULATOR RUTR"/>
    <property type="match status" value="1"/>
</dbReference>
<evidence type="ECO:0000313" key="8">
    <source>
        <dbReference type="Proteomes" id="UP001183824"/>
    </source>
</evidence>
<dbReference type="PANTHER" id="PTHR30055:SF234">
    <property type="entry name" value="HTH-TYPE TRANSCRIPTIONAL REGULATOR BETI"/>
    <property type="match status" value="1"/>
</dbReference>
<dbReference type="PRINTS" id="PR00455">
    <property type="entry name" value="HTHTETR"/>
</dbReference>
<dbReference type="SUPFAM" id="SSF46689">
    <property type="entry name" value="Homeodomain-like"/>
    <property type="match status" value="1"/>
</dbReference>
<dbReference type="InterPro" id="IPR036271">
    <property type="entry name" value="Tet_transcr_reg_TetR-rel_C_sf"/>
</dbReference>
<dbReference type="Proteomes" id="UP001183824">
    <property type="component" value="Unassembled WGS sequence"/>
</dbReference>
<feature type="domain" description="HTH tetR-type" evidence="6">
    <location>
        <begin position="15"/>
        <end position="75"/>
    </location>
</feature>
<dbReference type="EMBL" id="JAVREZ010000034">
    <property type="protein sequence ID" value="MDT0487951.1"/>
    <property type="molecule type" value="Genomic_DNA"/>
</dbReference>
<dbReference type="SUPFAM" id="SSF48498">
    <property type="entry name" value="Tetracyclin repressor-like, C-terminal domain"/>
    <property type="match status" value="1"/>
</dbReference>
<feature type="DNA-binding region" description="H-T-H motif" evidence="5">
    <location>
        <begin position="38"/>
        <end position="57"/>
    </location>
</feature>
<evidence type="ECO:0000256" key="2">
    <source>
        <dbReference type="ARBA" id="ARBA00023015"/>
    </source>
</evidence>
<dbReference type="InterPro" id="IPR001647">
    <property type="entry name" value="HTH_TetR"/>
</dbReference>
<name>A0ABU2VS56_9ACTN</name>
<dbReference type="Pfam" id="PF00440">
    <property type="entry name" value="TetR_N"/>
    <property type="match status" value="1"/>
</dbReference>
<evidence type="ECO:0000256" key="1">
    <source>
        <dbReference type="ARBA" id="ARBA00022491"/>
    </source>
</evidence>
<comment type="caution">
    <text evidence="7">The sequence shown here is derived from an EMBL/GenBank/DDBJ whole genome shotgun (WGS) entry which is preliminary data.</text>
</comment>
<keyword evidence="2" id="KW-0805">Transcription regulation</keyword>
<keyword evidence="4" id="KW-0804">Transcription</keyword>
<gene>
    <name evidence="7" type="ORF">RNB18_48685</name>
</gene>
<reference evidence="8" key="1">
    <citation type="submission" date="2023-07" db="EMBL/GenBank/DDBJ databases">
        <title>30 novel species of actinomycetes from the DSMZ collection.</title>
        <authorList>
            <person name="Nouioui I."/>
        </authorList>
    </citation>
    <scope>NUCLEOTIDE SEQUENCE [LARGE SCALE GENOMIC DNA]</scope>
    <source>
        <strain evidence="8">DSM 41640</strain>
    </source>
</reference>
<accession>A0ABU2VS56</accession>
<dbReference type="InterPro" id="IPR039538">
    <property type="entry name" value="BetI_C"/>
</dbReference>
<dbReference type="PROSITE" id="PS50977">
    <property type="entry name" value="HTH_TETR_2"/>
    <property type="match status" value="1"/>
</dbReference>
<dbReference type="InterPro" id="IPR009057">
    <property type="entry name" value="Homeodomain-like_sf"/>
</dbReference>
<sequence length="203" mass="22577">MSRQPVPRGPYVKGIARRREIIEVALEVLAKEGLRNSTLQEIASRVGITRPGLLHYFGSREELLLAVLEERDKRDLAAAAIEHDADGSLVGEAERALARTKRSPGLARLYTALAGEATDPDHPAHEWFQRRYEHMRAMSRRDIEARIAEGTVDASVDVDALTQLVPALMDGLQLQWLLDPDLDTTAALRMVVSCLVDHTSHQD</sequence>
<protein>
    <submittedName>
        <fullName evidence="7">TetR/AcrR family transcriptional regulator</fullName>
    </submittedName>
</protein>
<evidence type="ECO:0000256" key="5">
    <source>
        <dbReference type="PROSITE-ProRule" id="PRU00335"/>
    </source>
</evidence>
<dbReference type="RefSeq" id="WP_311720582.1">
    <property type="nucleotide sequence ID" value="NZ_JAVREZ010000034.1"/>
</dbReference>
<evidence type="ECO:0000256" key="4">
    <source>
        <dbReference type="ARBA" id="ARBA00023163"/>
    </source>
</evidence>